<dbReference type="Gene3D" id="3.40.50.300">
    <property type="entry name" value="P-loop containing nucleotide triphosphate hydrolases"/>
    <property type="match status" value="1"/>
</dbReference>
<keyword evidence="6 7" id="KW-0067">ATP-binding</keyword>
<dbReference type="KEGG" id="mvn:Mevan_0847"/>
<comment type="similarity">
    <text evidence="7">Belongs to the adenylate kinase family. AK6 subfamily.</text>
</comment>
<dbReference type="STRING" id="406327.Mevan_0847"/>
<evidence type="ECO:0000313" key="8">
    <source>
        <dbReference type="EMBL" id="ABR54753.1"/>
    </source>
</evidence>
<keyword evidence="5 7" id="KW-0418">Kinase</keyword>
<dbReference type="EMBL" id="CP000742">
    <property type="protein sequence ID" value="ABR54753.1"/>
    <property type="molecule type" value="Genomic_DNA"/>
</dbReference>
<evidence type="ECO:0000256" key="7">
    <source>
        <dbReference type="HAMAP-Rule" id="MF_00039"/>
    </source>
</evidence>
<comment type="subunit">
    <text evidence="7">Interacts with uS11. Not a structural component of 40S pre-ribosomes, but transiently interacts with them by binding to uS11.</text>
</comment>
<dbReference type="RefSeq" id="WP_011972654.1">
    <property type="nucleotide sequence ID" value="NC_009634.1"/>
</dbReference>
<dbReference type="GO" id="GO:0016887">
    <property type="term" value="F:ATP hydrolysis activity"/>
    <property type="evidence" value="ECO:0007669"/>
    <property type="project" value="InterPro"/>
</dbReference>
<feature type="binding site" evidence="7">
    <location>
        <position position="13"/>
    </location>
    <ligand>
        <name>ATP</name>
        <dbReference type="ChEBI" id="CHEBI:30616"/>
    </ligand>
</feature>
<feature type="binding site" evidence="7">
    <location>
        <position position="12"/>
    </location>
    <ligand>
        <name>ATP</name>
        <dbReference type="ChEBI" id="CHEBI:30616"/>
    </ligand>
</feature>
<dbReference type="GO" id="GO:0005524">
    <property type="term" value="F:ATP binding"/>
    <property type="evidence" value="ECO:0007669"/>
    <property type="project" value="UniProtKB-UniRule"/>
</dbReference>
<dbReference type="InterPro" id="IPR027417">
    <property type="entry name" value="P-loop_NTPase"/>
</dbReference>
<organism evidence="8 9">
    <name type="scientific">Methanococcus vannielii (strain ATCC 35089 / DSM 1224 / JCM 13029 / OCM 148 / SB)</name>
    <dbReference type="NCBI Taxonomy" id="406327"/>
    <lineage>
        <taxon>Archaea</taxon>
        <taxon>Methanobacteriati</taxon>
        <taxon>Methanobacteriota</taxon>
        <taxon>Methanomada group</taxon>
        <taxon>Methanococci</taxon>
        <taxon>Methanococcales</taxon>
        <taxon>Methanococcaceae</taxon>
        <taxon>Methanococcus</taxon>
    </lineage>
</organism>
<evidence type="ECO:0000313" key="9">
    <source>
        <dbReference type="Proteomes" id="UP000001107"/>
    </source>
</evidence>
<feature type="binding site" evidence="7">
    <location>
        <position position="10"/>
    </location>
    <ligand>
        <name>ATP</name>
        <dbReference type="ChEBI" id="CHEBI:30616"/>
    </ligand>
</feature>
<dbReference type="HAMAP" id="MF_00039">
    <property type="entry name" value="Adenylate_kinase_AK6"/>
    <property type="match status" value="1"/>
</dbReference>
<evidence type="ECO:0000256" key="1">
    <source>
        <dbReference type="ARBA" id="ARBA00022517"/>
    </source>
</evidence>
<dbReference type="InterPro" id="IPR020618">
    <property type="entry name" value="Adenyl_kinase_AK6"/>
</dbReference>
<gene>
    <name evidence="8" type="ordered locus">Mevan_0847</name>
</gene>
<dbReference type="OrthoDB" id="8730at2157"/>
<name>A6UQI1_METVS</name>
<comment type="catalytic activity">
    <reaction evidence="7">
        <text>ATP + H2O = ADP + phosphate + H(+)</text>
        <dbReference type="Rhea" id="RHEA:13065"/>
        <dbReference type="ChEBI" id="CHEBI:15377"/>
        <dbReference type="ChEBI" id="CHEBI:15378"/>
        <dbReference type="ChEBI" id="CHEBI:30616"/>
        <dbReference type="ChEBI" id="CHEBI:43474"/>
        <dbReference type="ChEBI" id="CHEBI:456216"/>
    </reaction>
</comment>
<keyword evidence="4 7" id="KW-0547">Nucleotide-binding</keyword>
<dbReference type="NCBIfam" id="NF003012">
    <property type="entry name" value="PRK03839.1"/>
    <property type="match status" value="1"/>
</dbReference>
<dbReference type="PANTHER" id="PTHR12595">
    <property type="entry name" value="POS9-ACTIVATING FACTOR FAP7-RELATED"/>
    <property type="match status" value="1"/>
</dbReference>
<feature type="region of interest" description="LID" evidence="7">
    <location>
        <begin position="108"/>
        <end position="118"/>
    </location>
</feature>
<evidence type="ECO:0000256" key="3">
    <source>
        <dbReference type="ARBA" id="ARBA00022679"/>
    </source>
</evidence>
<keyword evidence="1 7" id="KW-0690">Ribosome biogenesis</keyword>
<dbReference type="GO" id="GO:0004017">
    <property type="term" value="F:AMP kinase activity"/>
    <property type="evidence" value="ECO:0007669"/>
    <property type="project" value="UniProtKB-UniRule"/>
</dbReference>
<keyword evidence="9" id="KW-1185">Reference proteome</keyword>
<dbReference type="GeneID" id="5324976"/>
<evidence type="ECO:0000256" key="4">
    <source>
        <dbReference type="ARBA" id="ARBA00022741"/>
    </source>
</evidence>
<sequence length="183" mass="21175">MRIAITGTPGVGKTTVSKNLFEKLINLENNVKNINITEIVSKNQLYIEKDDEMNSYVIDFPKLNNFLELNTTCEDLIILDGHVSHLLNPDCIIVLRLNPERIFDRLSLRNYSEKKIKENVEAEILDVCLVESIENNVESKIFEIDCTEKSVLDICNIIISFLEHNTPKYGNVSWLEDYFYMLE</sequence>
<reference evidence="8" key="1">
    <citation type="submission" date="2007-06" db="EMBL/GenBank/DDBJ databases">
        <title>Complete sequence of Methanococcus vannielii SB.</title>
        <authorList>
            <consortium name="US DOE Joint Genome Institute"/>
            <person name="Copeland A."/>
            <person name="Lucas S."/>
            <person name="Lapidus A."/>
            <person name="Barry K."/>
            <person name="Glavina del Rio T."/>
            <person name="Dalin E."/>
            <person name="Tice H."/>
            <person name="Pitluck S."/>
            <person name="Chain P."/>
            <person name="Malfatti S."/>
            <person name="Shin M."/>
            <person name="Vergez L."/>
            <person name="Schmutz J."/>
            <person name="Larimer F."/>
            <person name="Land M."/>
            <person name="Hauser L."/>
            <person name="Kyrpides N."/>
            <person name="Anderson I."/>
            <person name="Sieprawska-Lupa M."/>
            <person name="Whitman W.B."/>
            <person name="Richardson P."/>
        </authorList>
    </citation>
    <scope>NUCLEOTIDE SEQUENCE [LARGE SCALE GENOMIC DNA]</scope>
    <source>
        <strain evidence="8">SB</strain>
    </source>
</reference>
<proteinExistence type="inferred from homology"/>
<dbReference type="AlphaFoldDB" id="A6UQI1"/>
<feature type="binding site" evidence="7">
    <location>
        <position position="15"/>
    </location>
    <ligand>
        <name>ATP</name>
        <dbReference type="ChEBI" id="CHEBI:30616"/>
    </ligand>
</feature>
<feature type="binding site" evidence="7">
    <location>
        <position position="14"/>
    </location>
    <ligand>
        <name>ATP</name>
        <dbReference type="ChEBI" id="CHEBI:30616"/>
    </ligand>
</feature>
<feature type="binding site" evidence="7">
    <location>
        <position position="109"/>
    </location>
    <ligand>
        <name>ATP</name>
        <dbReference type="ChEBI" id="CHEBI:30616"/>
    </ligand>
</feature>
<comment type="catalytic activity">
    <reaction evidence="7">
        <text>AMP + ATP = 2 ADP</text>
        <dbReference type="Rhea" id="RHEA:12973"/>
        <dbReference type="ChEBI" id="CHEBI:30616"/>
        <dbReference type="ChEBI" id="CHEBI:456215"/>
        <dbReference type="ChEBI" id="CHEBI:456216"/>
        <dbReference type="EC" id="2.7.4.3"/>
    </reaction>
</comment>
<dbReference type="EC" id="2.7.4.3" evidence="7"/>
<dbReference type="Pfam" id="PF13238">
    <property type="entry name" value="AAA_18"/>
    <property type="match status" value="1"/>
</dbReference>
<comment type="function">
    <text evidence="7">Broad-specificity nucleoside monophosphate (NMP) kinase that catalyzes the reversible transfer of the terminal phosphate group between nucleoside triphosphates and monophosphates. Has also ATPase activity. Involved in the late maturation steps of the 30S ribosomal particles, specifically 16S rRNA maturation. While NMP activity is not required for ribosome maturation, ATPase activity is. Associates transiently with small ribosomal subunit protein uS11. ATP hydrolysis breaks the interaction with uS11. May temporarily remove uS11 from the ribosome to enable a conformational change of the ribosomal RNA that is needed for the final maturation step of the small ribosomal subunit.</text>
</comment>
<protein>
    <recommendedName>
        <fullName evidence="7">Putative adenylate kinase</fullName>
        <shortName evidence="7">AK</shortName>
        <ecNumber evidence="7">2.7.4.3</ecNumber>
    </recommendedName>
    <alternativeName>
        <fullName evidence="7">ATP-AMP transphosphorylase</fullName>
    </alternativeName>
</protein>
<dbReference type="HOGENOM" id="CLU_079096_0_1_2"/>
<feature type="binding site" evidence="7">
    <location>
        <position position="149"/>
    </location>
    <ligand>
        <name>ATP</name>
        <dbReference type="ChEBI" id="CHEBI:30616"/>
    </ligand>
</feature>
<accession>A6UQI1</accession>
<dbReference type="eggNOG" id="arCOG01038">
    <property type="taxonomic scope" value="Archaea"/>
</dbReference>
<evidence type="ECO:0000256" key="2">
    <source>
        <dbReference type="ARBA" id="ARBA00022552"/>
    </source>
</evidence>
<dbReference type="Proteomes" id="UP000001107">
    <property type="component" value="Chromosome"/>
</dbReference>
<dbReference type="PANTHER" id="PTHR12595:SF0">
    <property type="entry name" value="ADENYLATE KINASE ISOENZYME 6"/>
    <property type="match status" value="1"/>
</dbReference>
<evidence type="ECO:0000256" key="6">
    <source>
        <dbReference type="ARBA" id="ARBA00022840"/>
    </source>
</evidence>
<dbReference type="GO" id="GO:0006364">
    <property type="term" value="P:rRNA processing"/>
    <property type="evidence" value="ECO:0007669"/>
    <property type="project" value="UniProtKB-KW"/>
</dbReference>
<keyword evidence="3 7" id="KW-0808">Transferase</keyword>
<keyword evidence="2 7" id="KW-0698">rRNA processing</keyword>
<evidence type="ECO:0000256" key="5">
    <source>
        <dbReference type="ARBA" id="ARBA00022777"/>
    </source>
</evidence>
<dbReference type="GO" id="GO:0042274">
    <property type="term" value="P:ribosomal small subunit biogenesis"/>
    <property type="evidence" value="ECO:0007669"/>
    <property type="project" value="UniProtKB-UniRule"/>
</dbReference>
<comment type="caution">
    <text evidence="7">Lacks conserved residue(s) required for the propagation of feature annotation.</text>
</comment>
<dbReference type="SUPFAM" id="SSF52540">
    <property type="entry name" value="P-loop containing nucleoside triphosphate hydrolases"/>
    <property type="match status" value="1"/>
</dbReference>